<sequence length="368" mass="41733">MSSTTPHHDAEDSPQLQNKDGKMKATFNPRQLNVIWGRDSRYWKMPEKNTGGPAELLQVCWLEVSGSVPIGSVQAGAKYRITFQISLKSDAFGWNNCPVYVMAKFGKKGKYTWKKISLQADYSQPISIPTEGLEIETTAQNAADTIYFGLYEVWSGKWKGGLLLHNATGEFTIGFCRDYTIQRCNKHKQDATILKLSFKDGSYTVDQGFPGLIKVPVKALDITWGNDTRFWQQIDLTDHDTQEIGFKEGMLLLQVNWIEVKGNLNIIPTEGTKYEIYYMVKFRVDAFGWHSAPIKFKVRHKGEETHSNIMILESYREKHDVWHEIPGGEFSVASKEPVNVEFGIFEVDSDWWKGGMVLGGVKIKAKSG</sequence>
<dbReference type="GO" id="GO:0030246">
    <property type="term" value="F:carbohydrate binding"/>
    <property type="evidence" value="ECO:0007669"/>
    <property type="project" value="InterPro"/>
</dbReference>
<dbReference type="EMBL" id="JARBHA010000001">
    <property type="protein sequence ID" value="KAJ9707952.1"/>
    <property type="molecule type" value="Genomic_DNA"/>
</dbReference>
<dbReference type="Pfam" id="PF14299">
    <property type="entry name" value="PP2"/>
    <property type="match status" value="2"/>
</dbReference>
<evidence type="ECO:0000256" key="1">
    <source>
        <dbReference type="SAM" id="MobiDB-lite"/>
    </source>
</evidence>
<comment type="caution">
    <text evidence="2">The sequence shown here is derived from an EMBL/GenBank/DDBJ whole genome shotgun (WGS) entry which is preliminary data.</text>
</comment>
<gene>
    <name evidence="2" type="ORF">PVL29_000154</name>
</gene>
<feature type="compositionally biased region" description="Basic and acidic residues" evidence="1">
    <location>
        <begin position="1"/>
        <end position="11"/>
    </location>
</feature>
<dbReference type="PANTHER" id="PTHR48478">
    <property type="entry name" value="LECTIN-LIKE"/>
    <property type="match status" value="1"/>
</dbReference>
<name>A0AA39AIZ5_VITRO</name>
<protein>
    <submittedName>
        <fullName evidence="2">Uncharacterized protein</fullName>
    </submittedName>
</protein>
<dbReference type="Proteomes" id="UP001168098">
    <property type="component" value="Unassembled WGS sequence"/>
</dbReference>
<dbReference type="AlphaFoldDB" id="A0AA39AIZ5"/>
<dbReference type="PANTHER" id="PTHR48478:SF1">
    <property type="entry name" value="LECTIN-LIKE"/>
    <property type="match status" value="1"/>
</dbReference>
<proteinExistence type="predicted"/>
<evidence type="ECO:0000313" key="2">
    <source>
        <dbReference type="EMBL" id="KAJ9707952.1"/>
    </source>
</evidence>
<feature type="region of interest" description="Disordered" evidence="1">
    <location>
        <begin position="1"/>
        <end position="23"/>
    </location>
</feature>
<dbReference type="InterPro" id="IPR025886">
    <property type="entry name" value="PP2-like"/>
</dbReference>
<accession>A0AA39AIZ5</accession>
<organism evidence="2 3">
    <name type="scientific">Vitis rotundifolia</name>
    <name type="common">Muscadine grape</name>
    <dbReference type="NCBI Taxonomy" id="103349"/>
    <lineage>
        <taxon>Eukaryota</taxon>
        <taxon>Viridiplantae</taxon>
        <taxon>Streptophyta</taxon>
        <taxon>Embryophyta</taxon>
        <taxon>Tracheophyta</taxon>
        <taxon>Spermatophyta</taxon>
        <taxon>Magnoliopsida</taxon>
        <taxon>eudicotyledons</taxon>
        <taxon>Gunneridae</taxon>
        <taxon>Pentapetalae</taxon>
        <taxon>rosids</taxon>
        <taxon>Vitales</taxon>
        <taxon>Vitaceae</taxon>
        <taxon>Viteae</taxon>
        <taxon>Vitis</taxon>
    </lineage>
</organism>
<keyword evidence="3" id="KW-1185">Reference proteome</keyword>
<dbReference type="InterPro" id="IPR052147">
    <property type="entry name" value="PP2-like/Lectin"/>
</dbReference>
<evidence type="ECO:0000313" key="3">
    <source>
        <dbReference type="Proteomes" id="UP001168098"/>
    </source>
</evidence>
<reference evidence="2 3" key="1">
    <citation type="journal article" date="2023" name="BMC Biotechnol.">
        <title>Vitis rotundifolia cv Carlos genome sequencing.</title>
        <authorList>
            <person name="Huff M."/>
            <person name="Hulse-Kemp A."/>
            <person name="Scheffler B."/>
            <person name="Youngblood R."/>
            <person name="Simpson S."/>
            <person name="Babiker E."/>
            <person name="Staton M."/>
        </authorList>
    </citation>
    <scope>NUCLEOTIDE SEQUENCE [LARGE SCALE GENOMIC DNA]</scope>
    <source>
        <tissue evidence="2">Leaf</tissue>
    </source>
</reference>